<accession>A0A1Q8ZSI3</accession>
<protein>
    <recommendedName>
        <fullName evidence="3">Molybdenum ABC transporter ATP-binding protein</fullName>
    </recommendedName>
</protein>
<dbReference type="EMBL" id="MKIM01000026">
    <property type="protein sequence ID" value="OLP45010.1"/>
    <property type="molecule type" value="Genomic_DNA"/>
</dbReference>
<comment type="caution">
    <text evidence="1">The sequence shown here is derived from an EMBL/GenBank/DDBJ whole genome shotgun (WGS) entry which is preliminary data.</text>
</comment>
<keyword evidence="2" id="KW-1185">Reference proteome</keyword>
<sequence length="181" mass="19825">MTQNFAQLAAIEFAQDEAADALLEDVARQLQKRGIKVAGLIQRAQSEEGRCCGAVYVEDIVSAKRWQIMQPLGQHSRGCRLNPQEMANVSVWALNELQKKPDILFLNRFGKGEAEGGGLRSVFEAASLDGIPVLTSVKENYRPAWDDFAAGLSVSLSPELSDVLSWCMTAVEEIRLKTSAA</sequence>
<reference evidence="1 2" key="1">
    <citation type="submission" date="2016-09" db="EMBL/GenBank/DDBJ databases">
        <title>Rhizobium oryziradicis sp. nov., isolated from the root of rice.</title>
        <authorList>
            <person name="Zhao J."/>
            <person name="Zhang X."/>
        </authorList>
    </citation>
    <scope>NUCLEOTIDE SEQUENCE [LARGE SCALE GENOMIC DNA]</scope>
    <source>
        <strain evidence="1 2">N19</strain>
    </source>
</reference>
<dbReference type="Pfam" id="PF10649">
    <property type="entry name" value="DUF2478"/>
    <property type="match status" value="1"/>
</dbReference>
<proteinExistence type="predicted"/>
<dbReference type="InterPro" id="IPR018912">
    <property type="entry name" value="DUF2478"/>
</dbReference>
<dbReference type="RefSeq" id="WP_075639509.1">
    <property type="nucleotide sequence ID" value="NZ_MKIM01000026.1"/>
</dbReference>
<dbReference type="STRING" id="1867956.BJF95_05390"/>
<evidence type="ECO:0000313" key="2">
    <source>
        <dbReference type="Proteomes" id="UP000186894"/>
    </source>
</evidence>
<name>A0A1Q8ZSI3_9HYPH</name>
<evidence type="ECO:0008006" key="3">
    <source>
        <dbReference type="Google" id="ProtNLM"/>
    </source>
</evidence>
<organism evidence="1 2">
    <name type="scientific">Rhizobium oryziradicis</name>
    <dbReference type="NCBI Taxonomy" id="1867956"/>
    <lineage>
        <taxon>Bacteria</taxon>
        <taxon>Pseudomonadati</taxon>
        <taxon>Pseudomonadota</taxon>
        <taxon>Alphaproteobacteria</taxon>
        <taxon>Hyphomicrobiales</taxon>
        <taxon>Rhizobiaceae</taxon>
        <taxon>Rhizobium/Agrobacterium group</taxon>
        <taxon>Rhizobium</taxon>
    </lineage>
</organism>
<dbReference type="Proteomes" id="UP000186894">
    <property type="component" value="Unassembled WGS sequence"/>
</dbReference>
<gene>
    <name evidence="1" type="ORF">BJF95_05390</name>
</gene>
<dbReference type="AlphaFoldDB" id="A0A1Q8ZSI3"/>
<evidence type="ECO:0000313" key="1">
    <source>
        <dbReference type="EMBL" id="OLP45010.1"/>
    </source>
</evidence>
<dbReference type="OrthoDB" id="5918880at2"/>